<evidence type="ECO:0000313" key="2">
    <source>
        <dbReference type="EMBL" id="KAJ7314460.1"/>
    </source>
</evidence>
<comment type="caution">
    <text evidence="2">The sequence shown here is derived from an EMBL/GenBank/DDBJ whole genome shotgun (WGS) entry which is preliminary data.</text>
</comment>
<feature type="compositionally biased region" description="Polar residues" evidence="1">
    <location>
        <begin position="135"/>
        <end position="151"/>
    </location>
</feature>
<organism evidence="2 3">
    <name type="scientific">Mycena albidolilacea</name>
    <dbReference type="NCBI Taxonomy" id="1033008"/>
    <lineage>
        <taxon>Eukaryota</taxon>
        <taxon>Fungi</taxon>
        <taxon>Dikarya</taxon>
        <taxon>Basidiomycota</taxon>
        <taxon>Agaricomycotina</taxon>
        <taxon>Agaricomycetes</taxon>
        <taxon>Agaricomycetidae</taxon>
        <taxon>Agaricales</taxon>
        <taxon>Marasmiineae</taxon>
        <taxon>Mycenaceae</taxon>
        <taxon>Mycena</taxon>
    </lineage>
</organism>
<protein>
    <submittedName>
        <fullName evidence="2">Uncharacterized protein</fullName>
    </submittedName>
</protein>
<name>A0AAD7EE54_9AGAR</name>
<evidence type="ECO:0000256" key="1">
    <source>
        <dbReference type="SAM" id="MobiDB-lite"/>
    </source>
</evidence>
<sequence>MEEMFSDVTAAMRARAAETIHGGRIKEEEGLGGVRVKTEEDRPMKAEYVPTSELVDILAQGQQALREREWRGVKREETAEAEINAAHCALGIKPEPGDVPMPRARPANKRFDPFDGYEPDSSRGGVKNEEEPELNSRQTLSVHGYSSSTIYSRPPPARVKQEEESASRPYAPSVKQVLYDRSSRGGRESRTYSPDVKREYDDGGYRPRQGYREPPLPSAFSNGYSNNSQRSYSRGPDEYSAGSAREASRTLNMSPHRVKRERDEWDDRPSYAAPNTPPIKRERTDFDGSHSRKNPLSSSQDPRVRARAEREEKERGVWSTPLEHNTC</sequence>
<feature type="region of interest" description="Disordered" evidence="1">
    <location>
        <begin position="86"/>
        <end position="327"/>
    </location>
</feature>
<evidence type="ECO:0000313" key="3">
    <source>
        <dbReference type="Proteomes" id="UP001218218"/>
    </source>
</evidence>
<dbReference type="Proteomes" id="UP001218218">
    <property type="component" value="Unassembled WGS sequence"/>
</dbReference>
<feature type="compositionally biased region" description="Basic and acidic residues" evidence="1">
    <location>
        <begin position="279"/>
        <end position="290"/>
    </location>
</feature>
<feature type="compositionally biased region" description="Polar residues" evidence="1">
    <location>
        <begin position="219"/>
        <end position="232"/>
    </location>
</feature>
<keyword evidence="3" id="KW-1185">Reference proteome</keyword>
<feature type="compositionally biased region" description="Basic and acidic residues" evidence="1">
    <location>
        <begin position="302"/>
        <end position="316"/>
    </location>
</feature>
<dbReference type="EMBL" id="JARIHO010000067">
    <property type="protein sequence ID" value="KAJ7314460.1"/>
    <property type="molecule type" value="Genomic_DNA"/>
</dbReference>
<proteinExistence type="predicted"/>
<dbReference type="AlphaFoldDB" id="A0AAD7EE54"/>
<feature type="compositionally biased region" description="Basic and acidic residues" evidence="1">
    <location>
        <begin position="260"/>
        <end position="269"/>
    </location>
</feature>
<reference evidence="2" key="1">
    <citation type="submission" date="2023-03" db="EMBL/GenBank/DDBJ databases">
        <title>Massive genome expansion in bonnet fungi (Mycena s.s.) driven by repeated elements and novel gene families across ecological guilds.</title>
        <authorList>
            <consortium name="Lawrence Berkeley National Laboratory"/>
            <person name="Harder C.B."/>
            <person name="Miyauchi S."/>
            <person name="Viragh M."/>
            <person name="Kuo A."/>
            <person name="Thoen E."/>
            <person name="Andreopoulos B."/>
            <person name="Lu D."/>
            <person name="Skrede I."/>
            <person name="Drula E."/>
            <person name="Henrissat B."/>
            <person name="Morin E."/>
            <person name="Kohler A."/>
            <person name="Barry K."/>
            <person name="LaButti K."/>
            <person name="Morin E."/>
            <person name="Salamov A."/>
            <person name="Lipzen A."/>
            <person name="Mereny Z."/>
            <person name="Hegedus B."/>
            <person name="Baldrian P."/>
            <person name="Stursova M."/>
            <person name="Weitz H."/>
            <person name="Taylor A."/>
            <person name="Grigoriev I.V."/>
            <person name="Nagy L.G."/>
            <person name="Martin F."/>
            <person name="Kauserud H."/>
        </authorList>
    </citation>
    <scope>NUCLEOTIDE SEQUENCE</scope>
    <source>
        <strain evidence="2">CBHHK002</strain>
    </source>
</reference>
<gene>
    <name evidence="2" type="ORF">DFH08DRAFT_431765</name>
</gene>
<accession>A0AAD7EE54</accession>
<feature type="compositionally biased region" description="Basic and acidic residues" evidence="1">
    <location>
        <begin position="181"/>
        <end position="205"/>
    </location>
</feature>